<dbReference type="Gene3D" id="3.20.70.20">
    <property type="match status" value="1"/>
</dbReference>
<reference evidence="14" key="1">
    <citation type="submission" date="2022-07" db="EMBL/GenBank/DDBJ databases">
        <title>Taxonomy of Novel Oxalotrophic and Methylotrophic Bacteria.</title>
        <authorList>
            <person name="Sahin N."/>
            <person name="Tani A."/>
        </authorList>
    </citation>
    <scope>NUCLEOTIDE SEQUENCE</scope>
    <source>
        <strain evidence="14">Y10</strain>
    </source>
</reference>
<evidence type="ECO:0000256" key="5">
    <source>
        <dbReference type="ARBA" id="ARBA00022741"/>
    </source>
</evidence>
<evidence type="ECO:0000256" key="6">
    <source>
        <dbReference type="ARBA" id="ARBA00023002"/>
    </source>
</evidence>
<evidence type="ECO:0000256" key="10">
    <source>
        <dbReference type="ARBA" id="ARBA00047754"/>
    </source>
</evidence>
<evidence type="ECO:0000259" key="12">
    <source>
        <dbReference type="Pfam" id="PF00317"/>
    </source>
</evidence>
<protein>
    <recommendedName>
        <fullName evidence="11">Vitamin B12-dependent ribonucleotide reductase</fullName>
        <ecNumber evidence="11">1.17.4.1</ecNumber>
    </recommendedName>
</protein>
<dbReference type="InterPro" id="IPR013509">
    <property type="entry name" value="RNR_lsu_N"/>
</dbReference>
<keyword evidence="9 11" id="KW-0170">Cobalt</keyword>
<evidence type="ECO:0000256" key="7">
    <source>
        <dbReference type="ARBA" id="ARBA00023116"/>
    </source>
</evidence>
<sequence>MQITRTTKPQKTYTQEEAIQASIEYFKGDDLAATVWVNKYALKDSDGNIYELTPDDMHRRIAKEIARVEKKYPNSLSEDEVFDLIKNFKYIVPQGSPMAGIGNPFQIASLSNCFVIGNNGASDSYGGIMKIDQEQVQLMKRRGGVGHDLSHIRPKGSPVKNSALTSTGIVPFMERFSNSTREVAQDGRRGALMLSVSINHPDAEDFIDAKMEQGKVTGANVSVRIDDAFMKAVDNGTDYVQKYPIHSNDPAYTKEINATQLWSKIVHNAWQSAEPGILFWDTIEKESVPDCYADLGYKTVSTNPCGEIPLCPYDSCRLLAINLFSYVENPFTKEASFNFELFKKHIAFAQRMMDDIIDLELEKIDAILAKIDADPEEEEVKAVEKNLWLNIRKKAYEGRRTGIGITAEGDMLASLGLRYGSEEANKFSVEVHKTIAIEAYRASVHTAKERGAFTIFDAEREKENPFIARIKEADEKLYYEMLEYGRRNIALLTIAPTGTTSLMTQTTSGIEPVFLPVYKRRRKVNPNDKNVRVDFVDEVGDSWEEYVVFHHRFKQWMEVNGIETSTNFSQKELDELVKKSPYYKATSNDVDWLSKVRLQGDVQKWIDHSISVTINLPNDVSEELVGQLYLEAWKVGCKGVTVYRDGSRSGVLISTEEKKEENGAGSLFTTKRPQVLEADVVRFQNNKEKWIAFIGLIDGEPYEIFTGLSDDEDGILLPRWVEDGLIIKNRNEDGTSRYDFQYANKRGYKTTIEGLSHKFNPEYWNYAKLISSTLRHGMAIERVVNLINSLQLDTESINTWKNGVARALKRYVPDGTDATGQKCGNCNSTNLMYQEGCLTCKDCGSSKCG</sequence>
<feature type="domain" description="Ribonucleotide reductase large subunit C-terminal" evidence="13">
    <location>
        <begin position="111"/>
        <end position="643"/>
    </location>
</feature>
<dbReference type="Pfam" id="PF00317">
    <property type="entry name" value="Ribonuc_red_lgN"/>
    <property type="match status" value="1"/>
</dbReference>
<keyword evidence="6 11" id="KW-0560">Oxidoreductase</keyword>
<dbReference type="InterPro" id="IPR013344">
    <property type="entry name" value="RNR_NrdJ/NrdZ"/>
</dbReference>
<evidence type="ECO:0000313" key="14">
    <source>
        <dbReference type="EMBL" id="GLB50628.1"/>
    </source>
</evidence>
<keyword evidence="7" id="KW-0215">Deoxyribonucleotide synthesis</keyword>
<dbReference type="PANTHER" id="PTHR43371">
    <property type="entry name" value="VITAMIN B12-DEPENDENT RIBONUCLEOTIDE REDUCTASE"/>
    <property type="match status" value="1"/>
</dbReference>
<dbReference type="NCBIfam" id="TIGR02504">
    <property type="entry name" value="NrdJ_Z"/>
    <property type="match status" value="1"/>
</dbReference>
<organism evidence="14 15">
    <name type="scientific">Neptunitalea lumnitzerae</name>
    <dbReference type="NCBI Taxonomy" id="2965509"/>
    <lineage>
        <taxon>Bacteria</taxon>
        <taxon>Pseudomonadati</taxon>
        <taxon>Bacteroidota</taxon>
        <taxon>Flavobacteriia</taxon>
        <taxon>Flavobacteriales</taxon>
        <taxon>Flavobacteriaceae</taxon>
        <taxon>Neptunitalea</taxon>
    </lineage>
</organism>
<evidence type="ECO:0000256" key="3">
    <source>
        <dbReference type="ARBA" id="ARBA00022628"/>
    </source>
</evidence>
<dbReference type="CDD" id="cd02888">
    <property type="entry name" value="RNR_II_dimer"/>
    <property type="match status" value="1"/>
</dbReference>
<comment type="cofactor">
    <cofactor evidence="1 11">
        <name>adenosylcob(III)alamin</name>
        <dbReference type="ChEBI" id="CHEBI:18408"/>
    </cofactor>
</comment>
<keyword evidence="5 11" id="KW-0547">Nucleotide-binding</keyword>
<evidence type="ECO:0000256" key="11">
    <source>
        <dbReference type="RuleBase" id="RU364064"/>
    </source>
</evidence>
<name>A0ABQ5MMN9_9FLAO</name>
<comment type="caution">
    <text evidence="14">The sequence shown here is derived from an EMBL/GenBank/DDBJ whole genome shotgun (WGS) entry which is preliminary data.</text>
</comment>
<keyword evidence="8" id="KW-1015">Disulfide bond</keyword>
<dbReference type="InterPro" id="IPR000788">
    <property type="entry name" value="RNR_lg_C"/>
</dbReference>
<evidence type="ECO:0000259" key="13">
    <source>
        <dbReference type="Pfam" id="PF02867"/>
    </source>
</evidence>
<comment type="catalytic activity">
    <reaction evidence="10 11">
        <text>a 2'-deoxyribonucleoside 5'-diphosphate + [thioredoxin]-disulfide + H2O = a ribonucleoside 5'-diphosphate + [thioredoxin]-dithiol</text>
        <dbReference type="Rhea" id="RHEA:23252"/>
        <dbReference type="Rhea" id="RHEA-COMP:10698"/>
        <dbReference type="Rhea" id="RHEA-COMP:10700"/>
        <dbReference type="ChEBI" id="CHEBI:15377"/>
        <dbReference type="ChEBI" id="CHEBI:29950"/>
        <dbReference type="ChEBI" id="CHEBI:50058"/>
        <dbReference type="ChEBI" id="CHEBI:57930"/>
        <dbReference type="ChEBI" id="CHEBI:73316"/>
        <dbReference type="EC" id="1.17.4.1"/>
    </reaction>
</comment>
<comment type="similarity">
    <text evidence="2 11">Belongs to the ribonucleoside diphosphate reductase class-2 family.</text>
</comment>
<dbReference type="Proteomes" id="UP001143543">
    <property type="component" value="Unassembled WGS sequence"/>
</dbReference>
<dbReference type="Pfam" id="PF02867">
    <property type="entry name" value="Ribonuc_red_lgC"/>
    <property type="match status" value="1"/>
</dbReference>
<dbReference type="PRINTS" id="PR01183">
    <property type="entry name" value="RIBORDTASEM1"/>
</dbReference>
<keyword evidence="15" id="KW-1185">Reference proteome</keyword>
<evidence type="ECO:0000256" key="1">
    <source>
        <dbReference type="ARBA" id="ARBA00001922"/>
    </source>
</evidence>
<dbReference type="SUPFAM" id="SSF51998">
    <property type="entry name" value="PFL-like glycyl radical enzymes"/>
    <property type="match status" value="1"/>
</dbReference>
<evidence type="ECO:0000256" key="8">
    <source>
        <dbReference type="ARBA" id="ARBA00023157"/>
    </source>
</evidence>
<evidence type="ECO:0000256" key="2">
    <source>
        <dbReference type="ARBA" id="ARBA00007405"/>
    </source>
</evidence>
<proteinExistence type="inferred from homology"/>
<gene>
    <name evidence="14" type="ORF">Y10_29960</name>
</gene>
<comment type="function">
    <text evidence="11">Catalyzes the reduction of ribonucleotides to deoxyribonucleotides. May function to provide a pool of deoxyribonucleotide precursors for DNA repair during oxygen limitation and/or for immediate growth after restoration of oxygen.</text>
</comment>
<evidence type="ECO:0000256" key="9">
    <source>
        <dbReference type="ARBA" id="ARBA00023285"/>
    </source>
</evidence>
<keyword evidence="3 11" id="KW-0846">Cobalamin</keyword>
<dbReference type="EMBL" id="BRVO01000004">
    <property type="protein sequence ID" value="GLB50628.1"/>
    <property type="molecule type" value="Genomic_DNA"/>
</dbReference>
<feature type="domain" description="Ribonucleotide reductase large subunit N-terminal" evidence="12">
    <location>
        <begin position="29"/>
        <end position="94"/>
    </location>
</feature>
<dbReference type="InterPro" id="IPR050862">
    <property type="entry name" value="RdRp_reductase_class-2"/>
</dbReference>
<accession>A0ABQ5MMN9</accession>
<dbReference type="EC" id="1.17.4.1" evidence="11"/>
<evidence type="ECO:0000256" key="4">
    <source>
        <dbReference type="ARBA" id="ARBA00022634"/>
    </source>
</evidence>
<dbReference type="RefSeq" id="WP_281766262.1">
    <property type="nucleotide sequence ID" value="NZ_BRVO01000004.1"/>
</dbReference>
<keyword evidence="4 11" id="KW-0237">DNA synthesis</keyword>
<evidence type="ECO:0000313" key="15">
    <source>
        <dbReference type="Proteomes" id="UP001143543"/>
    </source>
</evidence>
<dbReference type="PANTHER" id="PTHR43371:SF1">
    <property type="entry name" value="RIBONUCLEOSIDE-DIPHOSPHATE REDUCTASE"/>
    <property type="match status" value="1"/>
</dbReference>